<evidence type="ECO:0000313" key="16">
    <source>
        <dbReference type="EMBL" id="KAL2912528.1"/>
    </source>
</evidence>
<accession>A0ABR4MZ76</accession>
<feature type="signal peptide" evidence="13">
    <location>
        <begin position="1"/>
        <end position="16"/>
    </location>
</feature>
<keyword evidence="5 12" id="KW-0256">Endoplasmic reticulum</keyword>
<evidence type="ECO:0000256" key="5">
    <source>
        <dbReference type="ARBA" id="ARBA00022824"/>
    </source>
</evidence>
<keyword evidence="10 12" id="KW-0326">Glycosidase</keyword>
<keyword evidence="6" id="KW-0735">Signal-anchor</keyword>
<evidence type="ECO:0000256" key="6">
    <source>
        <dbReference type="ARBA" id="ARBA00022968"/>
    </source>
</evidence>
<organism evidence="16 17">
    <name type="scientific">Polyrhizophydium stewartii</name>
    <dbReference type="NCBI Taxonomy" id="2732419"/>
    <lineage>
        <taxon>Eukaryota</taxon>
        <taxon>Fungi</taxon>
        <taxon>Fungi incertae sedis</taxon>
        <taxon>Chytridiomycota</taxon>
        <taxon>Chytridiomycota incertae sedis</taxon>
        <taxon>Chytridiomycetes</taxon>
        <taxon>Rhizophydiales</taxon>
        <taxon>Rhizophydiales incertae sedis</taxon>
        <taxon>Polyrhizophydium</taxon>
    </lineage>
</organism>
<comment type="subcellular location">
    <subcellularLocation>
        <location evidence="1 12">Endoplasmic reticulum membrane</location>
        <topology evidence="1 12">Single-pass type II membrane protein</topology>
    </subcellularLocation>
</comment>
<dbReference type="EMBL" id="JADGIZ020000063">
    <property type="protein sequence ID" value="KAL2912528.1"/>
    <property type="molecule type" value="Genomic_DNA"/>
</dbReference>
<keyword evidence="13" id="KW-0732">Signal</keyword>
<keyword evidence="4 12" id="KW-0378">Hydrolase</keyword>
<protein>
    <recommendedName>
        <fullName evidence="11 12">Mannosyl-oligosaccharide glucosidase</fullName>
        <ecNumber evidence="11 12">3.2.1.106</ecNumber>
    </recommendedName>
</protein>
<dbReference type="InterPro" id="IPR012341">
    <property type="entry name" value="6hp_glycosidase-like_sf"/>
</dbReference>
<dbReference type="InterPro" id="IPR031335">
    <property type="entry name" value="Glyco_hydro_63_C"/>
</dbReference>
<dbReference type="PANTHER" id="PTHR10412:SF11">
    <property type="entry name" value="MANNOSYL-OLIGOSACCHARIDE GLUCOSIDASE"/>
    <property type="match status" value="1"/>
</dbReference>
<evidence type="ECO:0000256" key="12">
    <source>
        <dbReference type="RuleBase" id="RU368089"/>
    </source>
</evidence>
<dbReference type="GO" id="GO:0004573">
    <property type="term" value="F:Glc3Man9GlcNAc2 oligosaccharide glucosidase activity"/>
    <property type="evidence" value="ECO:0007669"/>
    <property type="project" value="UniProtKB-EC"/>
</dbReference>
<dbReference type="EC" id="3.2.1.106" evidence="11 12"/>
<keyword evidence="17" id="KW-1185">Reference proteome</keyword>
<dbReference type="SUPFAM" id="SSF48208">
    <property type="entry name" value="Six-hairpin glycosidases"/>
    <property type="match status" value="1"/>
</dbReference>
<keyword evidence="8" id="KW-0472">Membrane</keyword>
<evidence type="ECO:0000256" key="10">
    <source>
        <dbReference type="ARBA" id="ARBA00023295"/>
    </source>
</evidence>
<evidence type="ECO:0000256" key="2">
    <source>
        <dbReference type="ARBA" id="ARBA00010833"/>
    </source>
</evidence>
<proteinExistence type="inferred from homology"/>
<evidence type="ECO:0000313" key="17">
    <source>
        <dbReference type="Proteomes" id="UP001527925"/>
    </source>
</evidence>
<evidence type="ECO:0000256" key="11">
    <source>
        <dbReference type="ARBA" id="ARBA00038888"/>
    </source>
</evidence>
<gene>
    <name evidence="16" type="primary">CWH41</name>
    <name evidence="16" type="ORF">HK105_208017</name>
</gene>
<keyword evidence="9" id="KW-0325">Glycoprotein</keyword>
<dbReference type="Gene3D" id="1.50.10.10">
    <property type="match status" value="1"/>
</dbReference>
<sequence>MIATLALLALAHQATAVAGVGTEDAEALHAAVHHAQNQSLLWGTYRPNLYFGARTRTPETLLTGLMWHGLGGIEGRPWENIRHTCEQDDKLSGYAWGKHDGRSFGTQEIRDRANNVTIRTEFVKVGGGEHGGDWAVRITGTPTTSEHADVSILFYAGLDGPGDLSVEKGDAFSLIRGKSKSLGGFGLVIREGKDNQPPPLGAFESRMGLPKLDQPDLIQISVPHKDVWRIKDVVQQRIISYAQKVLNDHRTAAGYISLPNLLRLGPTQAGGNVAVFQKALRAPFQIDVAFMSESAREHSGRVDPNDAEGLTGDKLAAALAKAEQSFDERFERTFGLQERGYSESEIKLGKMLLGNMVGSIGYFYGTSIVDRAWEGFVESEPIDYLDVAEPEEDADDEYFSGDKLDVPRPKPQFEGPSALFTDVPSRPFFPRGFFWDSGFHQHLIGEWDNDLSLDITAHWAALIDANGWVAREQILGDEPRSNVPQEFQTQYPHFANPPTLVTSLLRYVERLEAVEAGARRADSSAKTVQDPAFLREFRLRDPAAARAFLESVYPSFKRQYEWFRRTQWGLTTEFGRSAPGGEAYRWRLDDYPRSSEPHPGELHVDLLCWMAVYSKTLAKIADRVGDHDAAKVLLEQHANMLLSLDELHWDSESQTYADLTVDPITGASVHEVHRGYISLLPLALGLVPHDSTKLNAILDMIQNDLATQFGIASLSPLDPLYGKGENYWRGPIWININYLVLQSLYKNYMHRPGPYQSKARSVYDQVREAVISNVHSEYVRTGYVWEQYDAEMGIGRRSHPFTGWTSLVLLMMSEKY</sequence>
<evidence type="ECO:0000259" key="14">
    <source>
        <dbReference type="Pfam" id="PF03200"/>
    </source>
</evidence>
<dbReference type="InterPro" id="IPR004888">
    <property type="entry name" value="Glycoside_hydrolase_63"/>
</dbReference>
<evidence type="ECO:0000256" key="9">
    <source>
        <dbReference type="ARBA" id="ARBA00023180"/>
    </source>
</evidence>
<dbReference type="InterPro" id="IPR031631">
    <property type="entry name" value="Glyco_hydro_63N"/>
</dbReference>
<evidence type="ECO:0000256" key="8">
    <source>
        <dbReference type="ARBA" id="ARBA00023136"/>
    </source>
</evidence>
<name>A0ABR4MZ76_9FUNG</name>
<evidence type="ECO:0000256" key="13">
    <source>
        <dbReference type="SAM" id="SignalP"/>
    </source>
</evidence>
<comment type="similarity">
    <text evidence="2 12">Belongs to the glycosyl hydrolase 63 family.</text>
</comment>
<dbReference type="PANTHER" id="PTHR10412">
    <property type="entry name" value="MANNOSYL-OLIGOSACCHARIDE GLUCOSIDASE"/>
    <property type="match status" value="1"/>
</dbReference>
<dbReference type="InterPro" id="IPR008928">
    <property type="entry name" value="6-hairpin_glycosidase_sf"/>
</dbReference>
<feature type="domain" description="Glycosyl hydrolase family 63 N-terminal" evidence="15">
    <location>
        <begin position="39"/>
        <end position="251"/>
    </location>
</feature>
<evidence type="ECO:0000256" key="1">
    <source>
        <dbReference type="ARBA" id="ARBA00004648"/>
    </source>
</evidence>
<reference evidence="16 17" key="1">
    <citation type="submission" date="2023-09" db="EMBL/GenBank/DDBJ databases">
        <title>Pangenome analysis of Batrachochytrium dendrobatidis and related Chytrids.</title>
        <authorList>
            <person name="Yacoub M.N."/>
            <person name="Stajich J.E."/>
            <person name="James T.Y."/>
        </authorList>
    </citation>
    <scope>NUCLEOTIDE SEQUENCE [LARGE SCALE GENOMIC DNA]</scope>
    <source>
        <strain evidence="16 17">JEL0888</strain>
    </source>
</reference>
<dbReference type="InterPro" id="IPR038518">
    <property type="entry name" value="Glyco_hydro_63N_sf"/>
</dbReference>
<comment type="caution">
    <text evidence="16">The sequence shown here is derived from an EMBL/GenBank/DDBJ whole genome shotgun (WGS) entry which is preliminary data.</text>
</comment>
<evidence type="ECO:0000256" key="7">
    <source>
        <dbReference type="ARBA" id="ARBA00022989"/>
    </source>
</evidence>
<evidence type="ECO:0000259" key="15">
    <source>
        <dbReference type="Pfam" id="PF16923"/>
    </source>
</evidence>
<dbReference type="Gene3D" id="2.70.98.110">
    <property type="entry name" value="Glycosyl hydrolase family 63, N-terminal domain"/>
    <property type="match status" value="1"/>
</dbReference>
<evidence type="ECO:0000256" key="4">
    <source>
        <dbReference type="ARBA" id="ARBA00022801"/>
    </source>
</evidence>
<comment type="catalytic activity">
    <reaction evidence="12">
        <text>N(4)-(alpha-D-Glc-(1-&gt;2)-alpha-D-Glc-(1-&gt;3)-alpha-D-Glc-(1-&gt;3)-alpha-D-Man-(1-&gt;2)-alpha-D-Man-(1-&gt;2)-alpha-D-Man-(1-&gt;3)-[alpha-D-Man-(1-&gt;2)-alpha-D-Man-(1-&gt;3)-[alpha-D-Man-(1-&gt;2)-alpha-D-Man-(1-&gt;6)]-alpha-D-Man-(1-&gt;6)]-beta-D-Man-(1-&gt;4)-beta-D-GlcNAc-(1-&gt;4)-beta-D-GlcNAc)-L-asparaginyl-[protein] + H2O = N(4)-(alpha-D-Glc-(1-&gt;3)-alpha-D-Glc-(1-&gt;3)-alpha-D-Man-(1-&gt;2)-alpha-D-Man-(1-&gt;2)-alpha-D-Man-(1-&gt;3)-[alpha-D-Man-(1-&gt;2)-alpha-D-Man-(1-&gt;3)-[alpha-D-Man-(1-&gt;2)-alpha-D-Man-(1-&gt;6)]-alpha-D-Man-(1-&gt;6)]-beta-D-Man-(1-&gt;4)-beta-D-GlcNAc-(1-&gt;4)-beta-D-GlcNAc)-L-asparaginyl-[protein] + beta-D-glucose</text>
        <dbReference type="Rhea" id="RHEA:55988"/>
        <dbReference type="Rhea" id="RHEA-COMP:12806"/>
        <dbReference type="Rhea" id="RHEA-COMP:14355"/>
        <dbReference type="ChEBI" id="CHEBI:15377"/>
        <dbReference type="ChEBI" id="CHEBI:15903"/>
        <dbReference type="ChEBI" id="CHEBI:59082"/>
        <dbReference type="ChEBI" id="CHEBI:132537"/>
        <dbReference type="EC" id="3.2.1.106"/>
    </reaction>
</comment>
<feature type="chain" id="PRO_5046148088" description="Mannosyl-oligosaccharide glucosidase" evidence="13">
    <location>
        <begin position="17"/>
        <end position="816"/>
    </location>
</feature>
<dbReference type="Pfam" id="PF03200">
    <property type="entry name" value="Glyco_hydro_63"/>
    <property type="match status" value="1"/>
</dbReference>
<feature type="domain" description="Glycosyl hydrolase family 63 C-terminal" evidence="14">
    <location>
        <begin position="311"/>
        <end position="814"/>
    </location>
</feature>
<keyword evidence="3" id="KW-0812">Transmembrane</keyword>
<evidence type="ECO:0000256" key="3">
    <source>
        <dbReference type="ARBA" id="ARBA00022692"/>
    </source>
</evidence>
<comment type="function">
    <text evidence="12">Cleaves the distal alpha 1,2-linked glucose residue from the Glc(3)Man(9)GlcNAc(2) oligosaccharide precursor.</text>
</comment>
<dbReference type="Proteomes" id="UP001527925">
    <property type="component" value="Unassembled WGS sequence"/>
</dbReference>
<dbReference type="Pfam" id="PF16923">
    <property type="entry name" value="Glyco_hydro_63N"/>
    <property type="match status" value="1"/>
</dbReference>
<keyword evidence="7" id="KW-1133">Transmembrane helix</keyword>